<comment type="caution">
    <text evidence="3">The sequence shown here is derived from an EMBL/GenBank/DDBJ whole genome shotgun (WGS) entry which is preliminary data.</text>
</comment>
<comment type="similarity">
    <text evidence="1">Belongs to the UPF0161 family.</text>
</comment>
<keyword evidence="1 2" id="KW-0472">Membrane</keyword>
<evidence type="ECO:0000313" key="4">
    <source>
        <dbReference type="Proteomes" id="UP000316562"/>
    </source>
</evidence>
<proteinExistence type="inferred from homology"/>
<dbReference type="PANTHER" id="PTHR33383">
    <property type="entry name" value="MEMBRANE PROTEIN INSERTION EFFICIENCY FACTOR-RELATED"/>
    <property type="match status" value="1"/>
</dbReference>
<name>A0A519BIV3_ACIG2</name>
<dbReference type="Proteomes" id="UP000316562">
    <property type="component" value="Unassembled WGS sequence"/>
</dbReference>
<reference evidence="3 4" key="1">
    <citation type="journal article" date="2019" name="ISME J.">
        <title>Insights into ecological role of a new deltaproteobacterial order Candidatus Acidulodesulfobacterales by metagenomics and metatranscriptomics.</title>
        <authorList>
            <person name="Tan S."/>
            <person name="Liu J."/>
            <person name="Fang Y."/>
            <person name="Hedlund B.P."/>
            <person name="Lian Z.H."/>
            <person name="Huang L.Y."/>
            <person name="Li J.T."/>
            <person name="Huang L.N."/>
            <person name="Li W.J."/>
            <person name="Jiang H.C."/>
            <person name="Dong H.L."/>
            <person name="Shu W.S."/>
        </authorList>
    </citation>
    <scope>NUCLEOTIDE SEQUENCE [LARGE SCALE GENOMIC DNA]</scope>
    <source>
        <strain evidence="3">AP2</strain>
    </source>
</reference>
<dbReference type="AlphaFoldDB" id="A0A519BIV3"/>
<evidence type="ECO:0000256" key="1">
    <source>
        <dbReference type="HAMAP-Rule" id="MF_00386"/>
    </source>
</evidence>
<organism evidence="3 4">
    <name type="scientific">Acididesulfobacter guangdongensis</name>
    <dbReference type="NCBI Taxonomy" id="2597225"/>
    <lineage>
        <taxon>Bacteria</taxon>
        <taxon>Deltaproteobacteria</taxon>
        <taxon>Candidatus Acidulodesulfobacterales</taxon>
        <taxon>Candidatus Acididesulfobacter</taxon>
    </lineage>
</organism>
<dbReference type="InterPro" id="IPR002696">
    <property type="entry name" value="Membr_insert_effic_factor_YidD"/>
</dbReference>
<keyword evidence="2" id="KW-1133">Transmembrane helix</keyword>
<dbReference type="SMART" id="SM01234">
    <property type="entry name" value="Haemolytic"/>
    <property type="match status" value="1"/>
</dbReference>
<accession>A0A519BIV3</accession>
<dbReference type="Pfam" id="PF01809">
    <property type="entry name" value="YidD"/>
    <property type="match status" value="1"/>
</dbReference>
<gene>
    <name evidence="3" type="primary">yidD</name>
    <name evidence="3" type="ORF">EVJ46_02870</name>
</gene>
<keyword evidence="2" id="KW-0812">Transmembrane</keyword>
<dbReference type="GO" id="GO:0005886">
    <property type="term" value="C:plasma membrane"/>
    <property type="evidence" value="ECO:0007669"/>
    <property type="project" value="UniProtKB-SubCell"/>
</dbReference>
<dbReference type="PANTHER" id="PTHR33383:SF1">
    <property type="entry name" value="MEMBRANE PROTEIN INSERTION EFFICIENCY FACTOR-RELATED"/>
    <property type="match status" value="1"/>
</dbReference>
<comment type="function">
    <text evidence="1">Could be involved in insertion of integral membrane proteins into the membrane.</text>
</comment>
<dbReference type="HAMAP" id="MF_00386">
    <property type="entry name" value="UPF0161_YidD"/>
    <property type="match status" value="1"/>
</dbReference>
<comment type="subcellular location">
    <subcellularLocation>
        <location evidence="1">Cell membrane</location>
        <topology evidence="1">Peripheral membrane protein</topology>
        <orientation evidence="1">Cytoplasmic side</orientation>
    </subcellularLocation>
</comment>
<dbReference type="EMBL" id="SGBC01000001">
    <property type="protein sequence ID" value="RZD17189.1"/>
    <property type="molecule type" value="Genomic_DNA"/>
</dbReference>
<keyword evidence="1" id="KW-1003">Cell membrane</keyword>
<evidence type="ECO:0000256" key="2">
    <source>
        <dbReference type="SAM" id="Phobius"/>
    </source>
</evidence>
<evidence type="ECO:0000313" key="3">
    <source>
        <dbReference type="EMBL" id="RZD17189.1"/>
    </source>
</evidence>
<feature type="transmembrane region" description="Helical" evidence="2">
    <location>
        <begin position="12"/>
        <end position="31"/>
    </location>
</feature>
<protein>
    <recommendedName>
        <fullName evidence="1">Putative membrane protein insertion efficiency factor</fullName>
    </recommendedName>
</protein>
<dbReference type="NCBIfam" id="TIGR00278">
    <property type="entry name" value="membrane protein insertion efficiency factor YidD"/>
    <property type="match status" value="1"/>
</dbReference>
<sequence length="94" mass="11024">MFNNLLEKIKKFSIGLIGGKDTVNLFFIFLIKIYKKFVSPYLGNNCRFYPTCSEYAEECFKSFNVFKALYLSIYRVIRCNPFSKGGYDPVVHKH</sequence>